<dbReference type="PROSITE" id="PS51294">
    <property type="entry name" value="HTH_MYB"/>
    <property type="match status" value="2"/>
</dbReference>
<dbReference type="FunFam" id="1.10.10.60:FF:000001">
    <property type="entry name" value="MYB-related transcription factor"/>
    <property type="match status" value="1"/>
</dbReference>
<dbReference type="AlphaFoldDB" id="A0A2R6WMT4"/>
<reference evidence="11" key="1">
    <citation type="journal article" date="2017" name="Cell">
        <title>Insights into land plant evolution garnered from the Marchantia polymorpha genome.</title>
        <authorList>
            <person name="Bowman J.L."/>
            <person name="Kohchi T."/>
            <person name="Yamato K.T."/>
            <person name="Jenkins J."/>
            <person name="Shu S."/>
            <person name="Ishizaki K."/>
            <person name="Yamaoka S."/>
            <person name="Nishihama R."/>
            <person name="Nakamura Y."/>
            <person name="Berger F."/>
            <person name="Adam C."/>
            <person name="Aki S.S."/>
            <person name="Althoff F."/>
            <person name="Araki T."/>
            <person name="Arteaga-Vazquez M.A."/>
            <person name="Balasubrmanian S."/>
            <person name="Barry K."/>
            <person name="Bauer D."/>
            <person name="Boehm C.R."/>
            <person name="Briginshaw L."/>
            <person name="Caballero-Perez J."/>
            <person name="Catarino B."/>
            <person name="Chen F."/>
            <person name="Chiyoda S."/>
            <person name="Chovatia M."/>
            <person name="Davies K.M."/>
            <person name="Delmans M."/>
            <person name="Demura T."/>
            <person name="Dierschke T."/>
            <person name="Dolan L."/>
            <person name="Dorantes-Acosta A.E."/>
            <person name="Eklund D.M."/>
            <person name="Florent S.N."/>
            <person name="Flores-Sandoval E."/>
            <person name="Fujiyama A."/>
            <person name="Fukuzawa H."/>
            <person name="Galik B."/>
            <person name="Grimanelli D."/>
            <person name="Grimwood J."/>
            <person name="Grossniklaus U."/>
            <person name="Hamada T."/>
            <person name="Haseloff J."/>
            <person name="Hetherington A.J."/>
            <person name="Higo A."/>
            <person name="Hirakawa Y."/>
            <person name="Hundley H.N."/>
            <person name="Ikeda Y."/>
            <person name="Inoue K."/>
            <person name="Inoue S.I."/>
            <person name="Ishida S."/>
            <person name="Jia Q."/>
            <person name="Kakita M."/>
            <person name="Kanazawa T."/>
            <person name="Kawai Y."/>
            <person name="Kawashima T."/>
            <person name="Kennedy M."/>
            <person name="Kinose K."/>
            <person name="Kinoshita T."/>
            <person name="Kohara Y."/>
            <person name="Koide E."/>
            <person name="Komatsu K."/>
            <person name="Kopischke S."/>
            <person name="Kubo M."/>
            <person name="Kyozuka J."/>
            <person name="Lagercrantz U."/>
            <person name="Lin S.S."/>
            <person name="Lindquist E."/>
            <person name="Lipzen A.M."/>
            <person name="Lu C.W."/>
            <person name="De Luna E."/>
            <person name="Martienssen R.A."/>
            <person name="Minamino N."/>
            <person name="Mizutani M."/>
            <person name="Mizutani M."/>
            <person name="Mochizuki N."/>
            <person name="Monte I."/>
            <person name="Mosher R."/>
            <person name="Nagasaki H."/>
            <person name="Nakagami H."/>
            <person name="Naramoto S."/>
            <person name="Nishitani K."/>
            <person name="Ohtani M."/>
            <person name="Okamoto T."/>
            <person name="Okumura M."/>
            <person name="Phillips J."/>
            <person name="Pollak B."/>
            <person name="Reinders A."/>
            <person name="Rovekamp M."/>
            <person name="Sano R."/>
            <person name="Sawa S."/>
            <person name="Schmid M.W."/>
            <person name="Shirakawa M."/>
            <person name="Solano R."/>
            <person name="Spunde A."/>
            <person name="Suetsugu N."/>
            <person name="Sugano S."/>
            <person name="Sugiyama A."/>
            <person name="Sun R."/>
            <person name="Suzuki Y."/>
            <person name="Takenaka M."/>
            <person name="Takezawa D."/>
            <person name="Tomogane H."/>
            <person name="Tsuzuki M."/>
            <person name="Ueda T."/>
            <person name="Umeda M."/>
            <person name="Ward J.M."/>
            <person name="Watanabe Y."/>
            <person name="Yazaki K."/>
            <person name="Yokoyama R."/>
            <person name="Yoshitake Y."/>
            <person name="Yotsui I."/>
            <person name="Zachgo S."/>
            <person name="Schmutz J."/>
        </authorList>
    </citation>
    <scope>NUCLEOTIDE SEQUENCE [LARGE SCALE GENOMIC DNA]</scope>
    <source>
        <strain evidence="11">Tak-1</strain>
    </source>
</reference>
<protein>
    <submittedName>
        <fullName evidence="10">Uncharacterized protein</fullName>
    </submittedName>
</protein>
<gene>
    <name evidence="10" type="ORF">MARPO_0073s0038</name>
</gene>
<dbReference type="CDD" id="cd00167">
    <property type="entry name" value="SANT"/>
    <property type="match status" value="2"/>
</dbReference>
<dbReference type="PROSITE" id="PS50090">
    <property type="entry name" value="MYB_LIKE"/>
    <property type="match status" value="2"/>
</dbReference>
<feature type="domain" description="Myb-like" evidence="8">
    <location>
        <begin position="66"/>
        <end position="116"/>
    </location>
</feature>
<dbReference type="Pfam" id="PF00249">
    <property type="entry name" value="Myb_DNA-binding"/>
    <property type="match status" value="2"/>
</dbReference>
<dbReference type="InterPro" id="IPR017930">
    <property type="entry name" value="Myb_dom"/>
</dbReference>
<dbReference type="FunFam" id="1.10.10.60:FF:000394">
    <property type="entry name" value="MYB transcription factor"/>
    <property type="match status" value="1"/>
</dbReference>
<dbReference type="PANTHER" id="PTHR47994">
    <property type="entry name" value="F14D16.11-RELATED"/>
    <property type="match status" value="1"/>
</dbReference>
<evidence type="ECO:0000256" key="6">
    <source>
        <dbReference type="ARBA" id="ARBA00023242"/>
    </source>
</evidence>
<feature type="region of interest" description="Disordered" evidence="7">
    <location>
        <begin position="380"/>
        <end position="403"/>
    </location>
</feature>
<keyword evidence="3" id="KW-0805">Transcription regulation</keyword>
<dbReference type="SMART" id="SM00717">
    <property type="entry name" value="SANT"/>
    <property type="match status" value="2"/>
</dbReference>
<dbReference type="InterPro" id="IPR009057">
    <property type="entry name" value="Homeodomain-like_sf"/>
</dbReference>
<sequence>MVQPIHSPCCEVKRGLRKGPWTREEDIRLKEYITKHGHSCWRTLPKAAGLQRCGKSCRLRWINYLRPDLKRGNFLDEEEQLIITLQSLLGNRWSLIAGRLPGRTDNEIKNHWNTHLKKKLKSMGIDPSTHRAVIPLQSPGGSKKTSSTYLHAPSVHTGAQNKVIKLKAQAQQRALPVAAEAERAQTQQVEPGTSLYKGERVIELRDSSSSRSSEPVVVRAKNVAELAAPQAKQAAVKLVECSVARDGVGVGATSAPSSMAANLGHAKPAAACSAGPFAPGHRFLESSNWPSPCEPFAAHVGGCLDSPPTSSSEESHRQLLASLDPLEYSFDQVSSGASHHHPGDGDRVALRFVDGAALSNLHIPRAAWAETFLPILSSPSGMESSYSSPSDSPASSEDEPMTHSAPEWVMAESREMEEAETASVGLHAHELQAPLSHNWSLAAGIALHLDGDLQLHDDAEASDVLWNFDHILIPDHSMHNLHMHSLR</sequence>
<keyword evidence="6" id="KW-0539">Nucleus</keyword>
<keyword evidence="4" id="KW-0238">DNA-binding</keyword>
<organism evidence="10 11">
    <name type="scientific">Marchantia polymorpha</name>
    <name type="common">Common liverwort</name>
    <name type="synonym">Marchantia aquatica</name>
    <dbReference type="NCBI Taxonomy" id="3197"/>
    <lineage>
        <taxon>Eukaryota</taxon>
        <taxon>Viridiplantae</taxon>
        <taxon>Streptophyta</taxon>
        <taxon>Embryophyta</taxon>
        <taxon>Marchantiophyta</taxon>
        <taxon>Marchantiopsida</taxon>
        <taxon>Marchantiidae</taxon>
        <taxon>Marchantiales</taxon>
        <taxon>Marchantiaceae</taxon>
        <taxon>Marchantia</taxon>
    </lineage>
</organism>
<dbReference type="PANTHER" id="PTHR47994:SF5">
    <property type="entry name" value="F14D16.11-RELATED"/>
    <property type="match status" value="1"/>
</dbReference>
<feature type="compositionally biased region" description="Low complexity" evidence="7">
    <location>
        <begin position="380"/>
        <end position="395"/>
    </location>
</feature>
<dbReference type="Proteomes" id="UP000244005">
    <property type="component" value="Unassembled WGS sequence"/>
</dbReference>
<feature type="domain" description="HTH myb-type" evidence="9">
    <location>
        <begin position="13"/>
        <end position="65"/>
    </location>
</feature>
<feature type="domain" description="HTH myb-type" evidence="9">
    <location>
        <begin position="66"/>
        <end position="120"/>
    </location>
</feature>
<evidence type="ECO:0000256" key="5">
    <source>
        <dbReference type="ARBA" id="ARBA00023163"/>
    </source>
</evidence>
<feature type="domain" description="Myb-like" evidence="8">
    <location>
        <begin position="13"/>
        <end position="65"/>
    </location>
</feature>
<dbReference type="SUPFAM" id="SSF46689">
    <property type="entry name" value="Homeodomain-like"/>
    <property type="match status" value="1"/>
</dbReference>
<comment type="subcellular location">
    <subcellularLocation>
        <location evidence="1">Nucleus</location>
    </subcellularLocation>
</comment>
<keyword evidence="2" id="KW-0677">Repeat</keyword>
<evidence type="ECO:0000313" key="11">
    <source>
        <dbReference type="Proteomes" id="UP000244005"/>
    </source>
</evidence>
<name>A0A2R6WMT4_MARPO</name>
<accession>A0A2R6WMT4</accession>
<dbReference type="OrthoDB" id="2143914at2759"/>
<dbReference type="GO" id="GO:0000976">
    <property type="term" value="F:transcription cis-regulatory region binding"/>
    <property type="evidence" value="ECO:0007669"/>
    <property type="project" value="UniProtKB-ARBA"/>
</dbReference>
<dbReference type="Gene3D" id="1.10.10.60">
    <property type="entry name" value="Homeodomain-like"/>
    <property type="match status" value="2"/>
</dbReference>
<evidence type="ECO:0000256" key="2">
    <source>
        <dbReference type="ARBA" id="ARBA00022737"/>
    </source>
</evidence>
<keyword evidence="11" id="KW-1185">Reference proteome</keyword>
<evidence type="ECO:0000256" key="7">
    <source>
        <dbReference type="SAM" id="MobiDB-lite"/>
    </source>
</evidence>
<dbReference type="InterPro" id="IPR001005">
    <property type="entry name" value="SANT/Myb"/>
</dbReference>
<dbReference type="Gramene" id="Mp5g19050.1">
    <property type="protein sequence ID" value="Mp5g19050.1.cds"/>
    <property type="gene ID" value="Mp5g19050"/>
</dbReference>
<evidence type="ECO:0000259" key="8">
    <source>
        <dbReference type="PROSITE" id="PS50090"/>
    </source>
</evidence>
<dbReference type="EMBL" id="KZ772745">
    <property type="protein sequence ID" value="PTQ35164.1"/>
    <property type="molecule type" value="Genomic_DNA"/>
</dbReference>
<proteinExistence type="predicted"/>
<dbReference type="InterPro" id="IPR015495">
    <property type="entry name" value="Myb_TF_plants"/>
</dbReference>
<evidence type="ECO:0000256" key="1">
    <source>
        <dbReference type="ARBA" id="ARBA00004123"/>
    </source>
</evidence>
<dbReference type="GO" id="GO:0051707">
    <property type="term" value="P:response to other organism"/>
    <property type="evidence" value="ECO:0007669"/>
    <property type="project" value="UniProtKB-ARBA"/>
</dbReference>
<evidence type="ECO:0000256" key="4">
    <source>
        <dbReference type="ARBA" id="ARBA00023125"/>
    </source>
</evidence>
<evidence type="ECO:0000259" key="9">
    <source>
        <dbReference type="PROSITE" id="PS51294"/>
    </source>
</evidence>
<keyword evidence="5" id="KW-0804">Transcription</keyword>
<evidence type="ECO:0000313" key="10">
    <source>
        <dbReference type="EMBL" id="PTQ35164.1"/>
    </source>
</evidence>
<evidence type="ECO:0000256" key="3">
    <source>
        <dbReference type="ARBA" id="ARBA00023015"/>
    </source>
</evidence>
<dbReference type="GO" id="GO:0005634">
    <property type="term" value="C:nucleus"/>
    <property type="evidence" value="ECO:0007669"/>
    <property type="project" value="UniProtKB-SubCell"/>
</dbReference>